<dbReference type="Proteomes" id="UP000048948">
    <property type="component" value="Unassembled WGS sequence"/>
</dbReference>
<evidence type="ECO:0000313" key="3">
    <source>
        <dbReference type="Proteomes" id="UP000048948"/>
    </source>
</evidence>
<proteinExistence type="predicted"/>
<evidence type="ECO:0000313" key="4">
    <source>
        <dbReference type="Proteomes" id="UP000050164"/>
    </source>
</evidence>
<gene>
    <name evidence="1" type="ORF">ERS027646_03060</name>
    <name evidence="2" type="ORF">ERS027659_04720</name>
</gene>
<protein>
    <submittedName>
        <fullName evidence="2">Uncharacterized protein</fullName>
    </submittedName>
</protein>
<dbReference type="EMBL" id="CNGE01000653">
    <property type="protein sequence ID" value="CKT14851.1"/>
    <property type="molecule type" value="Genomic_DNA"/>
</dbReference>
<dbReference type="EMBL" id="CNFT01001839">
    <property type="protein sequence ID" value="CKT68102.1"/>
    <property type="molecule type" value="Genomic_DNA"/>
</dbReference>
<sequence length="66" mass="7336">MTWFITRNWVVNAWSRAGWPCPWIAVHQELIASSTSIGWPSRISVNHAPWAATATTGDTASLPMEL</sequence>
<evidence type="ECO:0000313" key="1">
    <source>
        <dbReference type="EMBL" id="CKT14851.1"/>
    </source>
</evidence>
<accession>A0A655AR66</accession>
<evidence type="ECO:0000313" key="2">
    <source>
        <dbReference type="EMBL" id="CKT68102.1"/>
    </source>
</evidence>
<reference evidence="3 4" key="1">
    <citation type="submission" date="2015-03" db="EMBL/GenBank/DDBJ databases">
        <authorList>
            <consortium name="Pathogen Informatics"/>
        </authorList>
    </citation>
    <scope>NUCLEOTIDE SEQUENCE [LARGE SCALE GENOMIC DNA]</scope>
    <source>
        <strain evidence="1 3">Bir 172</strain>
        <strain evidence="2 4">Bir 185</strain>
    </source>
</reference>
<dbReference type="AlphaFoldDB" id="A0A655AR66"/>
<organism evidence="2 4">
    <name type="scientific">Mycobacterium tuberculosis</name>
    <dbReference type="NCBI Taxonomy" id="1773"/>
    <lineage>
        <taxon>Bacteria</taxon>
        <taxon>Bacillati</taxon>
        <taxon>Actinomycetota</taxon>
        <taxon>Actinomycetes</taxon>
        <taxon>Mycobacteriales</taxon>
        <taxon>Mycobacteriaceae</taxon>
        <taxon>Mycobacterium</taxon>
        <taxon>Mycobacterium tuberculosis complex</taxon>
    </lineage>
</organism>
<dbReference type="Proteomes" id="UP000050164">
    <property type="component" value="Unassembled WGS sequence"/>
</dbReference>
<name>A0A655AR66_MYCTX</name>